<dbReference type="AlphaFoldDB" id="S3CNJ1"/>
<gene>
    <name evidence="2" type="ORF">HMPREF1476_00017</name>
</gene>
<comment type="caution">
    <text evidence="2">The sequence shown here is derived from an EMBL/GenBank/DDBJ whole genome shotgun (WGS) entry which is preliminary data.</text>
</comment>
<evidence type="ECO:0000313" key="2">
    <source>
        <dbReference type="EMBL" id="EPE02120.1"/>
    </source>
</evidence>
<feature type="region of interest" description="Disordered" evidence="1">
    <location>
        <begin position="1"/>
        <end position="125"/>
    </location>
</feature>
<dbReference type="STRING" id="1203554.HMPREF1476_00017"/>
<dbReference type="PATRIC" id="fig|1203554.3.peg.5"/>
<feature type="compositionally biased region" description="Basic and acidic residues" evidence="1">
    <location>
        <begin position="1"/>
        <end position="112"/>
    </location>
</feature>
<evidence type="ECO:0000313" key="3">
    <source>
        <dbReference type="Proteomes" id="UP000014400"/>
    </source>
</evidence>
<sequence length="239" mass="27839">MMDRKPWQDKGLRRSFDGDEGGERRRFGRFDRFDREERSDRREFGDRPRRDFGDRKPFGDRPRFDRFDRSDRSDRFDRSERRDFGDRPRRDFGDRPRFDNKKPFRNRFDGPRQDFGTRSGPRARAYDTRRFAERSEFARNAMVKIDSDIADFFGSPEAVNQALRLLIDAARTVKFPQAAAETPNAELEPATAAQIFGETDIDDDDVEDSEYGDGAADSADDADMEGCDEVSVEEDKADK</sequence>
<accession>S3CNJ1</accession>
<protein>
    <submittedName>
        <fullName evidence="2">Uncharacterized protein</fullName>
    </submittedName>
</protein>
<reference evidence="2 3" key="1">
    <citation type="submission" date="2013-04" db="EMBL/GenBank/DDBJ databases">
        <title>The Genome Sequence of Sutterella wadsworthensis HGA0223.</title>
        <authorList>
            <consortium name="The Broad Institute Genomics Platform"/>
            <person name="Earl A."/>
            <person name="Ward D."/>
            <person name="Feldgarden M."/>
            <person name="Gevers D."/>
            <person name="Schmidt T.M."/>
            <person name="Dover J."/>
            <person name="Dai D."/>
            <person name="Walker B."/>
            <person name="Young S."/>
            <person name="Zeng Q."/>
            <person name="Gargeya S."/>
            <person name="Fitzgerald M."/>
            <person name="Haas B."/>
            <person name="Abouelleil A."/>
            <person name="Allen A.W."/>
            <person name="Alvarado L."/>
            <person name="Arachchi H.M."/>
            <person name="Berlin A.M."/>
            <person name="Chapman S.B."/>
            <person name="Gainer-Dewar J."/>
            <person name="Goldberg J."/>
            <person name="Griggs A."/>
            <person name="Gujja S."/>
            <person name="Hansen M."/>
            <person name="Howarth C."/>
            <person name="Imamovic A."/>
            <person name="Ireland A."/>
            <person name="Larimer J."/>
            <person name="McCowan C."/>
            <person name="Murphy C."/>
            <person name="Pearson M."/>
            <person name="Poon T.W."/>
            <person name="Priest M."/>
            <person name="Roberts A."/>
            <person name="Saif S."/>
            <person name="Shea T."/>
            <person name="Sisk P."/>
            <person name="Sykes S."/>
            <person name="Wortman J."/>
            <person name="Nusbaum C."/>
            <person name="Birren B."/>
        </authorList>
    </citation>
    <scope>NUCLEOTIDE SEQUENCE [LARGE SCALE GENOMIC DNA]</scope>
    <source>
        <strain evidence="2 3">HGA0223</strain>
    </source>
</reference>
<feature type="region of interest" description="Disordered" evidence="1">
    <location>
        <begin position="180"/>
        <end position="239"/>
    </location>
</feature>
<dbReference type="Proteomes" id="UP000014400">
    <property type="component" value="Unassembled WGS sequence"/>
</dbReference>
<dbReference type="EMBL" id="ATCF01000001">
    <property type="protein sequence ID" value="EPE02120.1"/>
    <property type="molecule type" value="Genomic_DNA"/>
</dbReference>
<keyword evidence="3" id="KW-1185">Reference proteome</keyword>
<evidence type="ECO:0000256" key="1">
    <source>
        <dbReference type="SAM" id="MobiDB-lite"/>
    </source>
</evidence>
<dbReference type="HOGENOM" id="CLU_1160630_0_0_4"/>
<feature type="compositionally biased region" description="Acidic residues" evidence="1">
    <location>
        <begin position="218"/>
        <end position="232"/>
    </location>
</feature>
<dbReference type="eggNOG" id="ENOG5032QHE">
    <property type="taxonomic scope" value="Bacteria"/>
</dbReference>
<dbReference type="RefSeq" id="WP_016473515.1">
    <property type="nucleotide sequence ID" value="NZ_KE150480.1"/>
</dbReference>
<proteinExistence type="predicted"/>
<name>S3CNJ1_9BURK</name>
<feature type="compositionally biased region" description="Acidic residues" evidence="1">
    <location>
        <begin position="199"/>
        <end position="211"/>
    </location>
</feature>
<organism evidence="2 3">
    <name type="scientific">Sutterella wadsworthensis HGA0223</name>
    <dbReference type="NCBI Taxonomy" id="1203554"/>
    <lineage>
        <taxon>Bacteria</taxon>
        <taxon>Pseudomonadati</taxon>
        <taxon>Pseudomonadota</taxon>
        <taxon>Betaproteobacteria</taxon>
        <taxon>Burkholderiales</taxon>
        <taxon>Sutterellaceae</taxon>
        <taxon>Sutterella</taxon>
    </lineage>
</organism>
<dbReference type="GeneID" id="64062118"/>